<dbReference type="RefSeq" id="WP_271089753.1">
    <property type="nucleotide sequence ID" value="NZ_JAPJZH010000006.1"/>
</dbReference>
<dbReference type="PROSITE" id="PS51725">
    <property type="entry name" value="ABM"/>
    <property type="match status" value="1"/>
</dbReference>
<dbReference type="EMBL" id="JAPJZH010000006">
    <property type="protein sequence ID" value="MDA4846034.1"/>
    <property type="molecule type" value="Genomic_DNA"/>
</dbReference>
<protein>
    <submittedName>
        <fullName evidence="2">Antibiotic biosynthesis monooxygenase</fullName>
    </submittedName>
</protein>
<dbReference type="InterPro" id="IPR050404">
    <property type="entry name" value="Heme-degrading_MO"/>
</dbReference>
<keyword evidence="3" id="KW-1185">Reference proteome</keyword>
<proteinExistence type="predicted"/>
<comment type="caution">
    <text evidence="2">The sequence shown here is derived from an EMBL/GenBank/DDBJ whole genome shotgun (WGS) entry which is preliminary data.</text>
</comment>
<evidence type="ECO:0000313" key="3">
    <source>
        <dbReference type="Proteomes" id="UP001148313"/>
    </source>
</evidence>
<dbReference type="GO" id="GO:0004497">
    <property type="term" value="F:monooxygenase activity"/>
    <property type="evidence" value="ECO:0007669"/>
    <property type="project" value="UniProtKB-KW"/>
</dbReference>
<dbReference type="InterPro" id="IPR011008">
    <property type="entry name" value="Dimeric_a/b-barrel"/>
</dbReference>
<reference evidence="2" key="1">
    <citation type="submission" date="2022-11" db="EMBL/GenBank/DDBJ databases">
        <title>Hoeflea poritis sp. nov., isolated from scleractinian coral Porites lutea.</title>
        <authorList>
            <person name="Zhang G."/>
            <person name="Wei Q."/>
            <person name="Cai L."/>
        </authorList>
    </citation>
    <scope>NUCLEOTIDE SEQUENCE</scope>
    <source>
        <strain evidence="2">E7-10</strain>
    </source>
</reference>
<accession>A0ABT4VMU1</accession>
<name>A0ABT4VMU1_9HYPH</name>
<feature type="domain" description="ABM" evidence="1">
    <location>
        <begin position="2"/>
        <end position="98"/>
    </location>
</feature>
<organism evidence="2 3">
    <name type="scientific">Hoeflea poritis</name>
    <dbReference type="NCBI Taxonomy" id="2993659"/>
    <lineage>
        <taxon>Bacteria</taxon>
        <taxon>Pseudomonadati</taxon>
        <taxon>Pseudomonadota</taxon>
        <taxon>Alphaproteobacteria</taxon>
        <taxon>Hyphomicrobiales</taxon>
        <taxon>Rhizobiaceae</taxon>
        <taxon>Hoeflea</taxon>
    </lineage>
</organism>
<keyword evidence="2" id="KW-0503">Monooxygenase</keyword>
<dbReference type="PANTHER" id="PTHR34474">
    <property type="entry name" value="SIGNAL TRANSDUCTION PROTEIN TRAP"/>
    <property type="match status" value="1"/>
</dbReference>
<dbReference type="Gene3D" id="3.30.70.100">
    <property type="match status" value="1"/>
</dbReference>
<dbReference type="Proteomes" id="UP001148313">
    <property type="component" value="Unassembled WGS sequence"/>
</dbReference>
<gene>
    <name evidence="2" type="ORF">OOZ53_11785</name>
</gene>
<evidence type="ECO:0000313" key="2">
    <source>
        <dbReference type="EMBL" id="MDA4846034.1"/>
    </source>
</evidence>
<evidence type="ECO:0000259" key="1">
    <source>
        <dbReference type="PROSITE" id="PS51725"/>
    </source>
</evidence>
<dbReference type="SUPFAM" id="SSF54909">
    <property type="entry name" value="Dimeric alpha+beta barrel"/>
    <property type="match status" value="1"/>
</dbReference>
<dbReference type="InterPro" id="IPR007138">
    <property type="entry name" value="ABM_dom"/>
</dbReference>
<dbReference type="PANTHER" id="PTHR34474:SF2">
    <property type="entry name" value="SIGNAL TRANSDUCTION PROTEIN TRAP"/>
    <property type="match status" value="1"/>
</dbReference>
<dbReference type="Pfam" id="PF03992">
    <property type="entry name" value="ABM"/>
    <property type="match status" value="1"/>
</dbReference>
<sequence>MFVVMNRFKVKEGSETAFEEVWQNRESHLLGMKGFIEFKLLRGPFDEEDGFTLFASHTTWNTRADFEAWTKSEQFRKAHANAGKSKVDYLGHPQLETFDTVEGTFVAAAA</sequence>
<keyword evidence="2" id="KW-0560">Oxidoreductase</keyword>